<dbReference type="Proteomes" id="UP001157418">
    <property type="component" value="Unassembled WGS sequence"/>
</dbReference>
<name>A0AAU9P8P0_9ASTR</name>
<accession>A0AAU9P8P0</accession>
<evidence type="ECO:0000313" key="1">
    <source>
        <dbReference type="EMBL" id="CAH1446557.1"/>
    </source>
</evidence>
<gene>
    <name evidence="1" type="ORF">LVIROSA_LOCUS32241</name>
</gene>
<sequence length="130" mass="15100">MEVVSSVQLDGKVEGLPLTLIHNYFPNFERFDWFINIHGDINLTKREVSVLKLSIRIFTLMFRFALTPTCTSIFVIFVDLEEAKEMQDFDTIFDTSIGNTLKVPKIWDSLNNDSRITNSGRFGHNYDEFL</sequence>
<reference evidence="1 2" key="1">
    <citation type="submission" date="2022-01" db="EMBL/GenBank/DDBJ databases">
        <authorList>
            <person name="Xiong W."/>
            <person name="Schranz E."/>
        </authorList>
    </citation>
    <scope>NUCLEOTIDE SEQUENCE [LARGE SCALE GENOMIC DNA]</scope>
</reference>
<dbReference type="EMBL" id="CAKMRJ010005523">
    <property type="protein sequence ID" value="CAH1446557.1"/>
    <property type="molecule type" value="Genomic_DNA"/>
</dbReference>
<keyword evidence="2" id="KW-1185">Reference proteome</keyword>
<comment type="caution">
    <text evidence="1">The sequence shown here is derived from an EMBL/GenBank/DDBJ whole genome shotgun (WGS) entry which is preliminary data.</text>
</comment>
<evidence type="ECO:0000313" key="2">
    <source>
        <dbReference type="Proteomes" id="UP001157418"/>
    </source>
</evidence>
<proteinExistence type="predicted"/>
<protein>
    <submittedName>
        <fullName evidence="1">Uncharacterized protein</fullName>
    </submittedName>
</protein>
<organism evidence="1 2">
    <name type="scientific">Lactuca virosa</name>
    <dbReference type="NCBI Taxonomy" id="75947"/>
    <lineage>
        <taxon>Eukaryota</taxon>
        <taxon>Viridiplantae</taxon>
        <taxon>Streptophyta</taxon>
        <taxon>Embryophyta</taxon>
        <taxon>Tracheophyta</taxon>
        <taxon>Spermatophyta</taxon>
        <taxon>Magnoliopsida</taxon>
        <taxon>eudicotyledons</taxon>
        <taxon>Gunneridae</taxon>
        <taxon>Pentapetalae</taxon>
        <taxon>asterids</taxon>
        <taxon>campanulids</taxon>
        <taxon>Asterales</taxon>
        <taxon>Asteraceae</taxon>
        <taxon>Cichorioideae</taxon>
        <taxon>Cichorieae</taxon>
        <taxon>Lactucinae</taxon>
        <taxon>Lactuca</taxon>
    </lineage>
</organism>
<dbReference type="AlphaFoldDB" id="A0AAU9P8P0"/>